<evidence type="ECO:0000256" key="2">
    <source>
        <dbReference type="ARBA" id="ARBA00002315"/>
    </source>
</evidence>
<feature type="binding site" evidence="9 13">
    <location>
        <position position="440"/>
    </location>
    <ligand>
        <name>Mn(2+)</name>
        <dbReference type="ChEBI" id="CHEBI:29035"/>
        <label>2</label>
    </ligand>
</feature>
<dbReference type="Gene3D" id="3.40.720.10">
    <property type="entry name" value="Alkaline Phosphatase, subunit A"/>
    <property type="match status" value="1"/>
</dbReference>
<dbReference type="PANTHER" id="PTHR31637">
    <property type="entry name" value="2,3-BISPHOSPHOGLYCERATE-INDEPENDENT PHOSPHOGLYCERATE MUTASE"/>
    <property type="match status" value="1"/>
</dbReference>
<feature type="binding site" evidence="9 12">
    <location>
        <position position="128"/>
    </location>
    <ligand>
        <name>substrate</name>
    </ligand>
</feature>
<dbReference type="RefSeq" id="WP_109823364.1">
    <property type="nucleotide sequence ID" value="NZ_QGKL01000029.1"/>
</dbReference>
<feature type="domain" description="Metalloenzyme" evidence="14">
    <location>
        <begin position="11"/>
        <end position="496"/>
    </location>
</feature>
<dbReference type="SUPFAM" id="SSF64158">
    <property type="entry name" value="2,3-Bisphosphoglycerate-independent phosphoglycerate mutase, substrate-binding domain"/>
    <property type="match status" value="1"/>
</dbReference>
<comment type="catalytic activity">
    <reaction evidence="1 9">
        <text>(2R)-2-phosphoglycerate = (2R)-3-phosphoglycerate</text>
        <dbReference type="Rhea" id="RHEA:15901"/>
        <dbReference type="ChEBI" id="CHEBI:58272"/>
        <dbReference type="ChEBI" id="CHEBI:58289"/>
        <dbReference type="EC" id="5.4.2.12"/>
    </reaction>
</comment>
<evidence type="ECO:0000259" key="14">
    <source>
        <dbReference type="Pfam" id="PF01676"/>
    </source>
</evidence>
<dbReference type="OrthoDB" id="9800863at2"/>
<evidence type="ECO:0000313" key="16">
    <source>
        <dbReference type="EMBL" id="PWQ96393.1"/>
    </source>
</evidence>
<dbReference type="EC" id="5.4.2.12" evidence="9 10"/>
<evidence type="ECO:0000256" key="3">
    <source>
        <dbReference type="ARBA" id="ARBA00004798"/>
    </source>
</evidence>
<dbReference type="Pfam" id="PF01676">
    <property type="entry name" value="Metalloenzyme"/>
    <property type="match status" value="1"/>
</dbReference>
<dbReference type="AlphaFoldDB" id="A0A317CG56"/>
<dbReference type="EMBL" id="QGKL01000029">
    <property type="protein sequence ID" value="PWQ96393.1"/>
    <property type="molecule type" value="Genomic_DNA"/>
</dbReference>
<name>A0A317CG56_9GAMM</name>
<keyword evidence="5 9" id="KW-0479">Metal-binding</keyword>
<feature type="binding site" evidence="9 12">
    <location>
        <position position="188"/>
    </location>
    <ligand>
        <name>substrate</name>
    </ligand>
</feature>
<comment type="caution">
    <text evidence="16">The sequence shown here is derived from an EMBL/GenBank/DDBJ whole genome shotgun (WGS) entry which is preliminary data.</text>
</comment>
<dbReference type="PIRSF" id="PIRSF001492">
    <property type="entry name" value="IPGAM"/>
    <property type="match status" value="1"/>
</dbReference>
<dbReference type="InterPro" id="IPR006124">
    <property type="entry name" value="Metalloenzyme"/>
</dbReference>
<feature type="binding site" evidence="9 13">
    <location>
        <position position="441"/>
    </location>
    <ligand>
        <name>Mn(2+)</name>
        <dbReference type="ChEBI" id="CHEBI:29035"/>
        <label>2</label>
    </ligand>
</feature>
<sequence>MTTVSAPRRNTILIILDGFGTNPSKQNNAVYEANTPNLDRYFGSNTHTTLQASGNPVGLPEGQMGNSEVGHLTIGCGTIIKQNLVRIDDAIEDGSFAKDETILNAIKAAKSANRPLHLIGLASDGGVHSHITHLCALIEICAENGVTPMIHAITDGRDTSPKSGKRFIKIIQDCLDKNGGKIASVSGRFYAMDRDQRWERTEQAWQAMANHQGPNFANAMDVMEAGYAAGETDEFITPCFIDGAEKVQSNDSVLFFNFRNDRPRQMAAALAPTTFDGFDRGDFEGVSLTTMTEYDSVLTGPIVFAKEEPATCLSKVISEAGIKQLHCAETEKYAHVTFFFNGGKEEPYEGEDRIVIKSPDVTTYDECPEMSAAEVADTVVGALNEKEHGFIVVNFANGDMVGHTAIPDAIIKAVEAMDTEVGRVLDAAVANDYSVILTADHGNCDEYVDPISKEPNTQHTVYPVPCLLIDQVYWTVSSSGGLGNLAPTILQLMGLEQPKEMSCKSLLLTELA</sequence>
<dbReference type="InterPro" id="IPR017850">
    <property type="entry name" value="Alkaline_phosphatase_core_sf"/>
</dbReference>
<accession>A0A317CG56</accession>
<evidence type="ECO:0000256" key="13">
    <source>
        <dbReference type="PIRSR" id="PIRSR001492-3"/>
    </source>
</evidence>
<dbReference type="GO" id="GO:0030145">
    <property type="term" value="F:manganese ion binding"/>
    <property type="evidence" value="ECO:0007669"/>
    <property type="project" value="UniProtKB-UniRule"/>
</dbReference>
<organism evidence="16 17">
    <name type="scientific">Leucothrix arctica</name>
    <dbReference type="NCBI Taxonomy" id="1481894"/>
    <lineage>
        <taxon>Bacteria</taxon>
        <taxon>Pseudomonadati</taxon>
        <taxon>Pseudomonadota</taxon>
        <taxon>Gammaproteobacteria</taxon>
        <taxon>Thiotrichales</taxon>
        <taxon>Thiotrichaceae</taxon>
        <taxon>Leucothrix</taxon>
    </lineage>
</organism>
<dbReference type="CDD" id="cd16010">
    <property type="entry name" value="iPGM"/>
    <property type="match status" value="1"/>
</dbReference>
<evidence type="ECO:0000256" key="12">
    <source>
        <dbReference type="PIRSR" id="PIRSR001492-2"/>
    </source>
</evidence>
<feature type="binding site" evidence="9 13">
    <location>
        <position position="459"/>
    </location>
    <ligand>
        <name>Mn(2+)</name>
        <dbReference type="ChEBI" id="CHEBI:29035"/>
        <label>1</label>
    </ligand>
</feature>
<evidence type="ECO:0000256" key="9">
    <source>
        <dbReference type="HAMAP-Rule" id="MF_01038"/>
    </source>
</evidence>
<reference evidence="16 17" key="1">
    <citation type="submission" date="2018-05" db="EMBL/GenBank/DDBJ databases">
        <title>Leucothrix arctica sp. nov., isolated from Arctic seawater.</title>
        <authorList>
            <person name="Choi A."/>
            <person name="Baek K."/>
        </authorList>
    </citation>
    <scope>NUCLEOTIDE SEQUENCE [LARGE SCALE GENOMIC DNA]</scope>
    <source>
        <strain evidence="16 17">IMCC9719</strain>
    </source>
</reference>
<dbReference type="InterPro" id="IPR005995">
    <property type="entry name" value="Pgm_bpd_ind"/>
</dbReference>
<dbReference type="FunFam" id="3.40.1450.10:FF:000002">
    <property type="entry name" value="2,3-bisphosphoglycerate-independent phosphoglycerate mutase"/>
    <property type="match status" value="1"/>
</dbReference>
<dbReference type="HAMAP" id="MF_01038">
    <property type="entry name" value="GpmI"/>
    <property type="match status" value="1"/>
</dbReference>
<feature type="binding site" evidence="9 13">
    <location>
        <position position="399"/>
    </location>
    <ligand>
        <name>Mn(2+)</name>
        <dbReference type="ChEBI" id="CHEBI:29035"/>
        <label>1</label>
    </ligand>
</feature>
<dbReference type="InterPro" id="IPR011258">
    <property type="entry name" value="BPG-indep_PGM_N"/>
</dbReference>
<comment type="subunit">
    <text evidence="9">Monomer.</text>
</comment>
<dbReference type="SUPFAM" id="SSF53649">
    <property type="entry name" value="Alkaline phosphatase-like"/>
    <property type="match status" value="1"/>
</dbReference>
<feature type="binding site" evidence="9 12">
    <location>
        <position position="332"/>
    </location>
    <ligand>
        <name>substrate</name>
    </ligand>
</feature>
<dbReference type="Gene3D" id="3.40.1450.10">
    <property type="entry name" value="BPG-independent phosphoglycerate mutase, domain B"/>
    <property type="match status" value="1"/>
</dbReference>
<dbReference type="InterPro" id="IPR036646">
    <property type="entry name" value="PGAM_B_sf"/>
</dbReference>
<keyword evidence="7 9" id="KW-0464">Manganese</keyword>
<dbReference type="PANTHER" id="PTHR31637:SF0">
    <property type="entry name" value="2,3-BISPHOSPHOGLYCERATE-INDEPENDENT PHOSPHOGLYCERATE MUTASE"/>
    <property type="match status" value="1"/>
</dbReference>
<feature type="binding site" evidence="9 13">
    <location>
        <position position="17"/>
    </location>
    <ligand>
        <name>Mn(2+)</name>
        <dbReference type="ChEBI" id="CHEBI:29035"/>
        <label>2</label>
    </ligand>
</feature>
<evidence type="ECO:0000259" key="15">
    <source>
        <dbReference type="Pfam" id="PF06415"/>
    </source>
</evidence>
<comment type="pathway">
    <text evidence="3 9">Carbohydrate degradation; glycolysis; pyruvate from D-glyceraldehyde 3-phosphate: step 3/5.</text>
</comment>
<evidence type="ECO:0000256" key="5">
    <source>
        <dbReference type="ARBA" id="ARBA00022723"/>
    </source>
</evidence>
<evidence type="ECO:0000313" key="17">
    <source>
        <dbReference type="Proteomes" id="UP000245506"/>
    </source>
</evidence>
<feature type="binding site" evidence="9 12">
    <location>
        <position position="194"/>
    </location>
    <ligand>
        <name>substrate</name>
    </ligand>
</feature>
<evidence type="ECO:0000256" key="8">
    <source>
        <dbReference type="ARBA" id="ARBA00023235"/>
    </source>
</evidence>
<evidence type="ECO:0000256" key="10">
    <source>
        <dbReference type="NCBIfam" id="TIGR01307"/>
    </source>
</evidence>
<dbReference type="GO" id="GO:0004619">
    <property type="term" value="F:phosphoglycerate mutase activity"/>
    <property type="evidence" value="ECO:0007669"/>
    <property type="project" value="UniProtKB-UniRule"/>
</dbReference>
<comment type="cofactor">
    <cofactor evidence="9">
        <name>Mn(2+)</name>
        <dbReference type="ChEBI" id="CHEBI:29035"/>
    </cofactor>
    <text evidence="9">Binds 2 manganese ions per subunit.</text>
</comment>
<dbReference type="Proteomes" id="UP000245506">
    <property type="component" value="Unassembled WGS sequence"/>
</dbReference>
<dbReference type="GO" id="GO:0005829">
    <property type="term" value="C:cytosol"/>
    <property type="evidence" value="ECO:0007669"/>
    <property type="project" value="TreeGrafter"/>
</dbReference>
<evidence type="ECO:0000256" key="1">
    <source>
        <dbReference type="ARBA" id="ARBA00000370"/>
    </source>
</evidence>
<gene>
    <name evidence="9" type="primary">gpmI</name>
    <name evidence="16" type="ORF">DKT75_10440</name>
</gene>
<proteinExistence type="inferred from homology"/>
<keyword evidence="8 9" id="KW-0413">Isomerase</keyword>
<feature type="binding site" evidence="9 12">
    <location>
        <begin position="157"/>
        <end position="158"/>
    </location>
    <ligand>
        <name>substrate</name>
    </ligand>
</feature>
<keyword evidence="17" id="KW-1185">Reference proteome</keyword>
<evidence type="ECO:0000256" key="11">
    <source>
        <dbReference type="PIRSR" id="PIRSR001492-1"/>
    </source>
</evidence>
<comment type="similarity">
    <text evidence="4 9">Belongs to the BPG-independent phosphoglycerate mutase family.</text>
</comment>
<dbReference type="GO" id="GO:0006096">
    <property type="term" value="P:glycolytic process"/>
    <property type="evidence" value="ECO:0007669"/>
    <property type="project" value="UniProtKB-UniRule"/>
</dbReference>
<dbReference type="Pfam" id="PF06415">
    <property type="entry name" value="iPGM_N"/>
    <property type="match status" value="1"/>
</dbReference>
<dbReference type="UniPathway" id="UPA00109">
    <property type="reaction ID" value="UER00186"/>
</dbReference>
<evidence type="ECO:0000256" key="6">
    <source>
        <dbReference type="ARBA" id="ARBA00023152"/>
    </source>
</evidence>
<comment type="function">
    <text evidence="2 9">Catalyzes the interconversion of 2-phosphoglycerate and 3-phosphoglycerate.</text>
</comment>
<keyword evidence="6 9" id="KW-0324">Glycolysis</keyword>
<feature type="domain" description="BPG-independent PGAM N-terminal" evidence="15">
    <location>
        <begin position="87"/>
        <end position="295"/>
    </location>
</feature>
<feature type="binding site" evidence="9 12">
    <location>
        <begin position="259"/>
        <end position="262"/>
    </location>
    <ligand>
        <name>substrate</name>
    </ligand>
</feature>
<feature type="binding site" evidence="9 13">
    <location>
        <position position="67"/>
    </location>
    <ligand>
        <name>Mn(2+)</name>
        <dbReference type="ChEBI" id="CHEBI:29035"/>
        <label>2</label>
    </ligand>
</feature>
<evidence type="ECO:0000256" key="7">
    <source>
        <dbReference type="ARBA" id="ARBA00023211"/>
    </source>
</evidence>
<protein>
    <recommendedName>
        <fullName evidence="9 10">2,3-bisphosphoglycerate-independent phosphoglycerate mutase</fullName>
        <shortName evidence="9">BPG-independent PGAM</shortName>
        <shortName evidence="9">Phosphoglyceromutase</shortName>
        <shortName evidence="9">iPGM</shortName>
        <ecNumber evidence="9 10">5.4.2.12</ecNumber>
    </recommendedName>
</protein>
<feature type="binding site" evidence="9 13">
    <location>
        <position position="403"/>
    </location>
    <ligand>
        <name>Mn(2+)</name>
        <dbReference type="ChEBI" id="CHEBI:29035"/>
        <label>1</label>
    </ligand>
</feature>
<evidence type="ECO:0000256" key="4">
    <source>
        <dbReference type="ARBA" id="ARBA00008819"/>
    </source>
</evidence>
<dbReference type="GO" id="GO:0006007">
    <property type="term" value="P:glucose catabolic process"/>
    <property type="evidence" value="ECO:0007669"/>
    <property type="project" value="InterPro"/>
</dbReference>
<feature type="active site" description="Phosphoserine intermediate" evidence="9 11">
    <location>
        <position position="67"/>
    </location>
</feature>
<dbReference type="NCBIfam" id="TIGR01307">
    <property type="entry name" value="pgm_bpd_ind"/>
    <property type="match status" value="1"/>
</dbReference>